<evidence type="ECO:0000256" key="2">
    <source>
        <dbReference type="ARBA" id="ARBA00022603"/>
    </source>
</evidence>
<dbReference type="InterPro" id="IPR011639">
    <property type="entry name" value="MethylTrfase_TaqI-like_dom"/>
</dbReference>
<evidence type="ECO:0000256" key="5">
    <source>
        <dbReference type="ARBA" id="ARBA00047942"/>
    </source>
</evidence>
<feature type="domain" description="Type II methyltransferase M.TaqI-like" evidence="6">
    <location>
        <begin position="322"/>
        <end position="595"/>
    </location>
</feature>
<organism evidence="7 8">
    <name type="scientific">candidate division MSBL1 archaeon SCGC-AAA382A03</name>
    <dbReference type="NCBI Taxonomy" id="1698278"/>
    <lineage>
        <taxon>Archaea</taxon>
        <taxon>Methanobacteriati</taxon>
        <taxon>Methanobacteriota</taxon>
        <taxon>candidate division MSBL1</taxon>
    </lineage>
</organism>
<dbReference type="Proteomes" id="UP000070549">
    <property type="component" value="Unassembled WGS sequence"/>
</dbReference>
<evidence type="ECO:0000259" key="6">
    <source>
        <dbReference type="Pfam" id="PF07669"/>
    </source>
</evidence>
<dbReference type="GO" id="GO:0006304">
    <property type="term" value="P:DNA modification"/>
    <property type="evidence" value="ECO:0007669"/>
    <property type="project" value="InterPro"/>
</dbReference>
<keyword evidence="8" id="KW-1185">Reference proteome</keyword>
<comment type="catalytic activity">
    <reaction evidence="5">
        <text>a 2'-deoxyadenosine in DNA + S-adenosyl-L-methionine = an N(6)-methyl-2'-deoxyadenosine in DNA + S-adenosyl-L-homocysteine + H(+)</text>
        <dbReference type="Rhea" id="RHEA:15197"/>
        <dbReference type="Rhea" id="RHEA-COMP:12418"/>
        <dbReference type="Rhea" id="RHEA-COMP:12419"/>
        <dbReference type="ChEBI" id="CHEBI:15378"/>
        <dbReference type="ChEBI" id="CHEBI:57856"/>
        <dbReference type="ChEBI" id="CHEBI:59789"/>
        <dbReference type="ChEBI" id="CHEBI:90615"/>
        <dbReference type="ChEBI" id="CHEBI:90616"/>
        <dbReference type="EC" id="2.1.1.72"/>
    </reaction>
</comment>
<sequence length="1225" mass="143933">MKEEHRKQLRKATLRSKKILEKDIENQLKKLGIYPDRRTSPEKLNLPLEKIQKRERILEVLDKLTQRELGDKTPQQFYTKEVAYTYFNRIVAVYLMEKRELLSNILEPDPEFGNKPEQLWHFEKITDIHQRDTLYQTYFNSVFNEINEEIKKVFDTEDENSVLFPTANAIDEILGQLIEKIPDEAWKEEEIIGWMYQYFKSKEKDKAFEELQENKKKIDGSTLPAVSCIYTPHWIVRYLVDNTLGVLWKEMNPDSDIDEFCEYMIPDQEFEDREKKPVEEITLLDPACGSGHFLLYAYEVFEKMYKESGYAKEKIPEKILSNNLYGIDIDNRSVQLSALSLYIKGKTKNSNAKIKDVNLVSADAVLMDGEKKERLLKKCKKPVEKEIIKEIWDNFQHLDERGSLVKVKESVRGKIEQYRANLSEEEKKQQYLDQFSDEKTKKEEKGVQKKLAEKLSTKDYWGIIEDRIIQRVRELGEGAIQSQDMSDELFAAETEKSLHLLDYLMGDYDVVTTNPPYQSKGNLNKRYQEFLKENYSESYKDLYSAFIERCNLFCSRYGMLGMISQDTFMFLSSFSNLRKNILSEGRMNSNLHLGTKAFPDIKGEKVRTAAYTIKHGVEGGDSYFYRLVNSNFKKRDFENILNKSSSDQIFQVNESKFSKIPKSPFIYWLGDDLLGIVSSAQKFNNYFYVREGIHTSDNEKFLRFWWELDQSDSSWKPYSKGGEYSFYLTTKESLNWKNNGELLKETEGSVVPSEKFYFKEGITYSGVSGGRFSGCYMPEGYLFDRAGSSIFPKKAQSVKYALGYVNSKLFSFILDAFIPTVNFNVGYVKRMPYIEPSESIEKHVTKSVESAIENRKKFTNSEETYRHFEKPLIIQDSVKKETLIASVRSGIDYRDKLQVKYQDVLYLIDKSVYDLFDIGVEVKNQIDKEIGLNPSEYSLKQPYLDFDDSERKNEFEEENSQFEENSKLEELYLEGKEIPWGENRTRTKEMDTIDIAREIEVHPRTVLKSRKQMNLYRDREIEEEVKRLLSYFIQVSLGRWEIDGVEPDEDGILMVSEGVSEDNPSLIDKIRECIAAEWGESKVNDIESEINSILYHGMEKWIEKYFFKNFHYKMYKKRPVVWQLQTPDNHFSAFIYYHKLDEDTLPKLDSIYINPLISYYSSQREITEKNEDTVEAKKMDDKVQDLKEFQDQIGEIIDRGYEPDLDEGVKHNFKPLEHLTPVEMK</sequence>
<dbReference type="InterPro" id="IPR029063">
    <property type="entry name" value="SAM-dependent_MTases_sf"/>
</dbReference>
<dbReference type="SUPFAM" id="SSF53335">
    <property type="entry name" value="S-adenosyl-L-methionine-dependent methyltransferases"/>
    <property type="match status" value="1"/>
</dbReference>
<dbReference type="NCBIfam" id="NF033452">
    <property type="entry name" value="BREX_1_MTaseX"/>
    <property type="match status" value="1"/>
</dbReference>
<dbReference type="InterPro" id="IPR050953">
    <property type="entry name" value="N4_N6_ade-DNA_methylase"/>
</dbReference>
<accession>A0A133VFF0</accession>
<evidence type="ECO:0000256" key="3">
    <source>
        <dbReference type="ARBA" id="ARBA00022679"/>
    </source>
</evidence>
<evidence type="ECO:0000313" key="8">
    <source>
        <dbReference type="Proteomes" id="UP000070549"/>
    </source>
</evidence>
<dbReference type="PRINTS" id="PR00507">
    <property type="entry name" value="N12N6MTFRASE"/>
</dbReference>
<protein>
    <recommendedName>
        <fullName evidence="1">site-specific DNA-methyltransferase (adenine-specific)</fullName>
        <ecNumber evidence="1">2.1.1.72</ecNumber>
    </recommendedName>
</protein>
<dbReference type="EC" id="2.1.1.72" evidence="1"/>
<name>A0A133VFF0_9EURY</name>
<keyword evidence="4" id="KW-0949">S-adenosyl-L-methionine</keyword>
<evidence type="ECO:0000256" key="1">
    <source>
        <dbReference type="ARBA" id="ARBA00011900"/>
    </source>
</evidence>
<comment type="caution">
    <text evidence="7">The sequence shown here is derived from an EMBL/GenBank/DDBJ whole genome shotgun (WGS) entry which is preliminary data.</text>
</comment>
<dbReference type="InterPro" id="IPR047939">
    <property type="entry name" value="BREX_1_PglX"/>
</dbReference>
<dbReference type="EMBL" id="LHYC01000032">
    <property type="protein sequence ID" value="KXB05169.1"/>
    <property type="molecule type" value="Genomic_DNA"/>
</dbReference>
<dbReference type="PANTHER" id="PTHR33841">
    <property type="entry name" value="DNA METHYLTRANSFERASE YEEA-RELATED"/>
    <property type="match status" value="1"/>
</dbReference>
<dbReference type="GO" id="GO:0032259">
    <property type="term" value="P:methylation"/>
    <property type="evidence" value="ECO:0007669"/>
    <property type="project" value="UniProtKB-KW"/>
</dbReference>
<keyword evidence="2" id="KW-0489">Methyltransferase</keyword>
<dbReference type="Gene3D" id="3.40.50.150">
    <property type="entry name" value="Vaccinia Virus protein VP39"/>
    <property type="match status" value="2"/>
</dbReference>
<dbReference type="Pfam" id="PF07669">
    <property type="entry name" value="Eco57I"/>
    <property type="match status" value="1"/>
</dbReference>
<proteinExistence type="predicted"/>
<gene>
    <name evidence="7" type="ORF">AKJ49_01355</name>
</gene>
<dbReference type="PANTHER" id="PTHR33841:SF1">
    <property type="entry name" value="DNA METHYLTRANSFERASE A"/>
    <property type="match status" value="1"/>
</dbReference>
<keyword evidence="3" id="KW-0808">Transferase</keyword>
<dbReference type="GO" id="GO:0009007">
    <property type="term" value="F:site-specific DNA-methyltransferase (adenine-specific) activity"/>
    <property type="evidence" value="ECO:0007669"/>
    <property type="project" value="UniProtKB-EC"/>
</dbReference>
<evidence type="ECO:0000256" key="4">
    <source>
        <dbReference type="ARBA" id="ARBA00022691"/>
    </source>
</evidence>
<dbReference type="AlphaFoldDB" id="A0A133VFF0"/>
<evidence type="ECO:0000313" key="7">
    <source>
        <dbReference type="EMBL" id="KXB05169.1"/>
    </source>
</evidence>
<reference evidence="7 8" key="1">
    <citation type="journal article" date="2016" name="Sci. Rep.">
        <title>Metabolic traits of an uncultured archaeal lineage -MSBL1- from brine pools of the Red Sea.</title>
        <authorList>
            <person name="Mwirichia R."/>
            <person name="Alam I."/>
            <person name="Rashid M."/>
            <person name="Vinu M."/>
            <person name="Ba-Alawi W."/>
            <person name="Anthony Kamau A."/>
            <person name="Kamanda Ngugi D."/>
            <person name="Goker M."/>
            <person name="Klenk H.P."/>
            <person name="Bajic V."/>
            <person name="Stingl U."/>
        </authorList>
    </citation>
    <scope>NUCLEOTIDE SEQUENCE [LARGE SCALE GENOMIC DNA]</scope>
    <source>
        <strain evidence="7">SCGC-AAA382A03</strain>
    </source>
</reference>